<dbReference type="CDD" id="cd08267">
    <property type="entry name" value="MDR1"/>
    <property type="match status" value="1"/>
</dbReference>
<dbReference type="InterPro" id="IPR011032">
    <property type="entry name" value="GroES-like_sf"/>
</dbReference>
<accession>A0A0F4Z187</accession>
<sequence length="387" mass="42163">MATETASVPPTMKAWLWTDATGGLEKNLYRSDSATRPGQTLHKDQVLVQVISTSLNPADYKVPEMGLVLKLAVSTPASPGLDFCGRVVATGPAVAAEGHNGMKPGQLVFGCLNPPLQFGALAEYVVCPSSVLVPLPEGVDPDHAATIGIAGQTSYQVIQPQVSEGDHVFINGGSGGCGIYAIQIAKTLGCHVTVTCSTRNIELCKDLGADEVIDYTATDVVQTLKHKGPVFSLVVDMIGTPDDLYRESHHFLLPGKPFVQVGVASMVTAADRLLRPRLLGGGQRPYQVVLFKNRQDHLRQLGEWIQQGKIRVVLDSTFEFDDAVKAFEKLRTQRARGKIVVHLLADDLFSKASDANYRFIHSDHPQRRQHKKHSNVLYEANVRTGYY</sequence>
<dbReference type="GO" id="GO:0005739">
    <property type="term" value="C:mitochondrion"/>
    <property type="evidence" value="ECO:0007669"/>
    <property type="project" value="TreeGrafter"/>
</dbReference>
<dbReference type="AlphaFoldDB" id="A0A0F4Z187"/>
<dbReference type="Gene3D" id="3.90.180.10">
    <property type="entry name" value="Medium-chain alcohol dehydrogenases, catalytic domain"/>
    <property type="match status" value="1"/>
</dbReference>
<dbReference type="Pfam" id="PF08240">
    <property type="entry name" value="ADH_N"/>
    <property type="match status" value="1"/>
</dbReference>
<gene>
    <name evidence="2" type="ORF">T310_1702</name>
</gene>
<dbReference type="RefSeq" id="XP_013330881.1">
    <property type="nucleotide sequence ID" value="XM_013475427.1"/>
</dbReference>
<evidence type="ECO:0000313" key="3">
    <source>
        <dbReference type="Proteomes" id="UP000053958"/>
    </source>
</evidence>
<dbReference type="SUPFAM" id="SSF50129">
    <property type="entry name" value="GroES-like"/>
    <property type="match status" value="1"/>
</dbReference>
<dbReference type="OrthoDB" id="201656at2759"/>
<keyword evidence="3" id="KW-1185">Reference proteome</keyword>
<comment type="caution">
    <text evidence="2">The sequence shown here is derived from an EMBL/GenBank/DDBJ whole genome shotgun (WGS) entry which is preliminary data.</text>
</comment>
<feature type="domain" description="Enoyl reductase (ER)" evidence="1">
    <location>
        <begin position="23"/>
        <end position="341"/>
    </location>
</feature>
<dbReference type="InterPro" id="IPR020843">
    <property type="entry name" value="ER"/>
</dbReference>
<dbReference type="Proteomes" id="UP000053958">
    <property type="component" value="Unassembled WGS sequence"/>
</dbReference>
<protein>
    <submittedName>
        <fullName evidence="2">Zinc alcohol dehydrogenase</fullName>
    </submittedName>
</protein>
<dbReference type="InterPro" id="IPR050700">
    <property type="entry name" value="YIM1/Zinc_Alcohol_DH_Fams"/>
</dbReference>
<evidence type="ECO:0000313" key="2">
    <source>
        <dbReference type="EMBL" id="KKA24269.1"/>
    </source>
</evidence>
<dbReference type="EMBL" id="LASV01000070">
    <property type="protein sequence ID" value="KKA24269.1"/>
    <property type="molecule type" value="Genomic_DNA"/>
</dbReference>
<dbReference type="PANTHER" id="PTHR11695">
    <property type="entry name" value="ALCOHOL DEHYDROGENASE RELATED"/>
    <property type="match status" value="1"/>
</dbReference>
<dbReference type="GO" id="GO:0016491">
    <property type="term" value="F:oxidoreductase activity"/>
    <property type="evidence" value="ECO:0007669"/>
    <property type="project" value="InterPro"/>
</dbReference>
<dbReference type="Gene3D" id="3.40.50.720">
    <property type="entry name" value="NAD(P)-binding Rossmann-like Domain"/>
    <property type="match status" value="1"/>
</dbReference>
<name>A0A0F4Z187_RASE3</name>
<dbReference type="Pfam" id="PF13602">
    <property type="entry name" value="ADH_zinc_N_2"/>
    <property type="match status" value="1"/>
</dbReference>
<dbReference type="STRING" id="1408163.A0A0F4Z187"/>
<dbReference type="InterPro" id="IPR036291">
    <property type="entry name" value="NAD(P)-bd_dom_sf"/>
</dbReference>
<proteinExistence type="predicted"/>
<reference evidence="2 3" key="1">
    <citation type="submission" date="2015-04" db="EMBL/GenBank/DDBJ databases">
        <authorList>
            <person name="Heijne W.H."/>
            <person name="Fedorova N.D."/>
            <person name="Nierman W.C."/>
            <person name="Vollebregt A.W."/>
            <person name="Zhao Z."/>
            <person name="Wu L."/>
            <person name="Kumar M."/>
            <person name="Stam H."/>
            <person name="van den Berg M.A."/>
            <person name="Pel H.J."/>
        </authorList>
    </citation>
    <scope>NUCLEOTIDE SEQUENCE [LARGE SCALE GENOMIC DNA]</scope>
    <source>
        <strain evidence="2 3">CBS 393.64</strain>
    </source>
</reference>
<dbReference type="SUPFAM" id="SSF51735">
    <property type="entry name" value="NAD(P)-binding Rossmann-fold domains"/>
    <property type="match status" value="1"/>
</dbReference>
<dbReference type="SMART" id="SM00829">
    <property type="entry name" value="PKS_ER"/>
    <property type="match status" value="1"/>
</dbReference>
<organism evidence="2 3">
    <name type="scientific">Rasamsonia emersonii (strain ATCC 16479 / CBS 393.64 / IMI 116815)</name>
    <dbReference type="NCBI Taxonomy" id="1408163"/>
    <lineage>
        <taxon>Eukaryota</taxon>
        <taxon>Fungi</taxon>
        <taxon>Dikarya</taxon>
        <taxon>Ascomycota</taxon>
        <taxon>Pezizomycotina</taxon>
        <taxon>Eurotiomycetes</taxon>
        <taxon>Eurotiomycetidae</taxon>
        <taxon>Eurotiales</taxon>
        <taxon>Trichocomaceae</taxon>
        <taxon>Rasamsonia</taxon>
    </lineage>
</organism>
<dbReference type="GeneID" id="25314053"/>
<dbReference type="PANTHER" id="PTHR11695:SF294">
    <property type="entry name" value="RETICULON-4-INTERACTING PROTEIN 1, MITOCHONDRIAL"/>
    <property type="match status" value="1"/>
</dbReference>
<evidence type="ECO:0000259" key="1">
    <source>
        <dbReference type="SMART" id="SM00829"/>
    </source>
</evidence>
<dbReference type="InterPro" id="IPR013154">
    <property type="entry name" value="ADH-like_N"/>
</dbReference>